<dbReference type="PROSITE" id="PS50889">
    <property type="entry name" value="S4"/>
    <property type="match status" value="1"/>
</dbReference>
<dbReference type="CDD" id="cd00165">
    <property type="entry name" value="S4"/>
    <property type="match status" value="1"/>
</dbReference>
<gene>
    <name evidence="3" type="ORF">F9U64_03360</name>
</gene>
<dbReference type="Gene3D" id="3.30.1370.160">
    <property type="match status" value="1"/>
</dbReference>
<dbReference type="Gene3D" id="3.30.70.330">
    <property type="match status" value="1"/>
</dbReference>
<dbReference type="AlphaFoldDB" id="A0A7C8KU74"/>
<dbReference type="InterPro" id="IPR040591">
    <property type="entry name" value="RqcP2_RBD"/>
</dbReference>
<protein>
    <submittedName>
        <fullName evidence="3">RNA-binding protein</fullName>
    </submittedName>
</protein>
<dbReference type="OrthoDB" id="9812787at2"/>
<dbReference type="Pfam" id="PF17774">
    <property type="entry name" value="YlmH_RBD"/>
    <property type="match status" value="1"/>
</dbReference>
<dbReference type="Proteomes" id="UP000480246">
    <property type="component" value="Unassembled WGS sequence"/>
</dbReference>
<dbReference type="InterPro" id="IPR012677">
    <property type="entry name" value="Nucleotide-bd_a/b_plait_sf"/>
</dbReference>
<keyword evidence="1" id="KW-0694">RNA-binding</keyword>
<name>A0A7C8KU74_9BACI</name>
<dbReference type="EMBL" id="WEID01000015">
    <property type="protein sequence ID" value="KAB8138668.1"/>
    <property type="molecule type" value="Genomic_DNA"/>
</dbReference>
<organism evidence="3 4">
    <name type="scientific">Gracilibacillus oryzae</name>
    <dbReference type="NCBI Taxonomy" id="1672701"/>
    <lineage>
        <taxon>Bacteria</taxon>
        <taxon>Bacillati</taxon>
        <taxon>Bacillota</taxon>
        <taxon>Bacilli</taxon>
        <taxon>Bacillales</taxon>
        <taxon>Bacillaceae</taxon>
        <taxon>Gracilibacillus</taxon>
    </lineage>
</organism>
<evidence type="ECO:0000313" key="4">
    <source>
        <dbReference type="Proteomes" id="UP000480246"/>
    </source>
</evidence>
<comment type="caution">
    <text evidence="3">The sequence shown here is derived from an EMBL/GenBank/DDBJ whole genome shotgun (WGS) entry which is preliminary data.</text>
</comment>
<dbReference type="Pfam" id="PF01479">
    <property type="entry name" value="S4"/>
    <property type="match status" value="1"/>
</dbReference>
<sequence>MDLYQHFREEEYPYIDQVLSWRDEVTERYHSKLTDFLHPREQKIFQSLIGNEETLKLQFFGAWEDAERKRALLTPFYEEITAKSFEVELLQAKYPEKFVTISHPDVLGAFLSAGIERKKLGDITINDGYIQILVAKDITTYLISNVTSIKKANVQFHSIPFSQLLDSTNRWVENTATCSSLRLDVLIKEMYQTSRQQAADLIKKGLVKVNFQTIEQAAFLLEEGDMLSVRGKGRSRLKEIQGKTKKDKVRITFEKLL</sequence>
<accession>A0A7C8KU74</accession>
<evidence type="ECO:0000313" key="3">
    <source>
        <dbReference type="EMBL" id="KAB8138668.1"/>
    </source>
</evidence>
<dbReference type="Gene3D" id="3.10.290.10">
    <property type="entry name" value="RNA-binding S4 domain"/>
    <property type="match status" value="1"/>
</dbReference>
<dbReference type="InterPro" id="IPR002942">
    <property type="entry name" value="S4_RNA-bd"/>
</dbReference>
<keyword evidence="4" id="KW-1185">Reference proteome</keyword>
<dbReference type="GO" id="GO:0003723">
    <property type="term" value="F:RNA binding"/>
    <property type="evidence" value="ECO:0007669"/>
    <property type="project" value="UniProtKB-KW"/>
</dbReference>
<dbReference type="SMART" id="SM00363">
    <property type="entry name" value="S4"/>
    <property type="match status" value="1"/>
</dbReference>
<evidence type="ECO:0000256" key="1">
    <source>
        <dbReference type="PROSITE-ProRule" id="PRU00182"/>
    </source>
</evidence>
<reference evidence="3 4" key="1">
    <citation type="submission" date="2019-10" db="EMBL/GenBank/DDBJ databases">
        <title>Gracilibacillus sp. nov. isolated from rice seeds.</title>
        <authorList>
            <person name="He S."/>
        </authorList>
    </citation>
    <scope>NUCLEOTIDE SEQUENCE [LARGE SCALE GENOMIC DNA]</scope>
    <source>
        <strain evidence="3 4">TD8</strain>
    </source>
</reference>
<dbReference type="SUPFAM" id="SSF55174">
    <property type="entry name" value="Alpha-L RNA-binding motif"/>
    <property type="match status" value="1"/>
</dbReference>
<feature type="domain" description="RNA-binding S4" evidence="2">
    <location>
        <begin position="181"/>
        <end position="242"/>
    </location>
</feature>
<proteinExistence type="predicted"/>
<evidence type="ECO:0000259" key="2">
    <source>
        <dbReference type="SMART" id="SM00363"/>
    </source>
</evidence>
<dbReference type="RefSeq" id="WP_153401599.1">
    <property type="nucleotide sequence ID" value="NZ_ML762425.1"/>
</dbReference>
<dbReference type="InterPro" id="IPR036986">
    <property type="entry name" value="S4_RNA-bd_sf"/>
</dbReference>